<dbReference type="Gene3D" id="3.40.50.300">
    <property type="entry name" value="P-loop containing nucleotide triphosphate hydrolases"/>
    <property type="match status" value="2"/>
</dbReference>
<dbReference type="InterPro" id="IPR014001">
    <property type="entry name" value="Helicase_ATP-bd"/>
</dbReference>
<dbReference type="SUPFAM" id="SSF52540">
    <property type="entry name" value="P-loop containing nucleoside triphosphate hydrolases"/>
    <property type="match status" value="1"/>
</dbReference>
<evidence type="ECO:0000313" key="4">
    <source>
        <dbReference type="Proteomes" id="UP000192505"/>
    </source>
</evidence>
<gene>
    <name evidence="3" type="ORF">BWK72_19490</name>
</gene>
<name>A0A1W9KP99_9BURK</name>
<dbReference type="GO" id="GO:0003677">
    <property type="term" value="F:DNA binding"/>
    <property type="evidence" value="ECO:0007669"/>
    <property type="project" value="InterPro"/>
</dbReference>
<reference evidence="3 4" key="1">
    <citation type="submission" date="2017-01" db="EMBL/GenBank/DDBJ databases">
        <title>Novel large sulfur bacteria in the metagenomes of groundwater-fed chemosynthetic microbial mats in the Lake Huron basin.</title>
        <authorList>
            <person name="Sharrar A.M."/>
            <person name="Flood B.E."/>
            <person name="Bailey J.V."/>
            <person name="Jones D.S."/>
            <person name="Biddanda B."/>
            <person name="Ruberg S.A."/>
            <person name="Marcus D.N."/>
            <person name="Dick G.J."/>
        </authorList>
    </citation>
    <scope>NUCLEOTIDE SEQUENCE [LARGE SCALE GENOMIC DNA]</scope>
    <source>
        <strain evidence="3">A7</strain>
    </source>
</reference>
<dbReference type="PANTHER" id="PTHR47396:SF1">
    <property type="entry name" value="ATP-DEPENDENT HELICASE IRC3-RELATED"/>
    <property type="match status" value="1"/>
</dbReference>
<dbReference type="InterPro" id="IPR001650">
    <property type="entry name" value="Helicase_C-like"/>
</dbReference>
<evidence type="ECO:0000259" key="1">
    <source>
        <dbReference type="PROSITE" id="PS51192"/>
    </source>
</evidence>
<feature type="domain" description="Helicase C-terminal" evidence="2">
    <location>
        <begin position="405"/>
        <end position="546"/>
    </location>
</feature>
<sequence length="546" mass="61078">MFQRFSIPKLVEIIGESKLDTISGALNLLNLKNHSGGEVYTKGFLSNFASKTIGYEYINSSSGFEAIFGTLSLMEANVLLGSRGESLSKQECLSEAKSLFKLKSKRRELFDAMGIHFDDAAYIQTSADIPASLSLEKSSNPYKPLKDYQFEVYFQAIDSLKIDYARFILQMPTGSGKTRTAMEIITNFLNSNPDASVVWMAHSTELCDQAAECFLEVWPHVANKDINFQRYYGSFDFPHGVAAKVNFLCISFQSAYALIAKQPSFVDSRLHSKRLIVVDEAHKVIAPTYKSVTKALQSEGSQIMGLTATPGRKYAEFNTDDENMDLSKFFFEKIISFDPHNVSAIEYLRKKGVLAKAKSEILKVDSDIHLSSKELQQVSELFEIPTAVLNKIGKNSIRNAEILTKIQQLVTNKTAKSIIFFGTSVEHSVLISSLLKFLDIKAEHIDGGTPRVLRENIIARFRQQEINVLCNYEVLATGFDAPKVDCVFLARPTASVVLYSQMIGRGLRGPAIGGKETCLIVNVKDNFINLPSIEKMYAVFDDYWKY</sequence>
<feature type="domain" description="Helicase ATP-binding" evidence="1">
    <location>
        <begin position="158"/>
        <end position="328"/>
    </location>
</feature>
<dbReference type="InterPro" id="IPR027417">
    <property type="entry name" value="P-loop_NTPase"/>
</dbReference>
<dbReference type="PANTHER" id="PTHR47396">
    <property type="entry name" value="TYPE I RESTRICTION ENZYME ECOKI R PROTEIN"/>
    <property type="match status" value="1"/>
</dbReference>
<dbReference type="PROSITE" id="PS51194">
    <property type="entry name" value="HELICASE_CTER"/>
    <property type="match status" value="1"/>
</dbReference>
<dbReference type="AlphaFoldDB" id="A0A1W9KP99"/>
<dbReference type="GO" id="GO:0005829">
    <property type="term" value="C:cytosol"/>
    <property type="evidence" value="ECO:0007669"/>
    <property type="project" value="TreeGrafter"/>
</dbReference>
<evidence type="ECO:0000259" key="2">
    <source>
        <dbReference type="PROSITE" id="PS51194"/>
    </source>
</evidence>
<organism evidence="3 4">
    <name type="scientific">Rhodoferax ferrireducens</name>
    <dbReference type="NCBI Taxonomy" id="192843"/>
    <lineage>
        <taxon>Bacteria</taxon>
        <taxon>Pseudomonadati</taxon>
        <taxon>Pseudomonadota</taxon>
        <taxon>Betaproteobacteria</taxon>
        <taxon>Burkholderiales</taxon>
        <taxon>Comamonadaceae</taxon>
        <taxon>Rhodoferax</taxon>
    </lineage>
</organism>
<dbReference type="GO" id="GO:0005524">
    <property type="term" value="F:ATP binding"/>
    <property type="evidence" value="ECO:0007669"/>
    <property type="project" value="InterPro"/>
</dbReference>
<evidence type="ECO:0000313" key="3">
    <source>
        <dbReference type="EMBL" id="OQW85986.1"/>
    </source>
</evidence>
<protein>
    <recommendedName>
        <fullName evidence="5">Type III restriction enzyme, res subunit</fullName>
    </recommendedName>
</protein>
<dbReference type="Proteomes" id="UP000192505">
    <property type="component" value="Unassembled WGS sequence"/>
</dbReference>
<dbReference type="Pfam" id="PF04851">
    <property type="entry name" value="ResIII"/>
    <property type="match status" value="1"/>
</dbReference>
<dbReference type="Pfam" id="PF00271">
    <property type="entry name" value="Helicase_C"/>
    <property type="match status" value="1"/>
</dbReference>
<dbReference type="GO" id="GO:0016787">
    <property type="term" value="F:hydrolase activity"/>
    <property type="evidence" value="ECO:0007669"/>
    <property type="project" value="InterPro"/>
</dbReference>
<accession>A0A1W9KP99</accession>
<dbReference type="PROSITE" id="PS51192">
    <property type="entry name" value="HELICASE_ATP_BIND_1"/>
    <property type="match status" value="1"/>
</dbReference>
<comment type="caution">
    <text evidence="3">The sequence shown here is derived from an EMBL/GenBank/DDBJ whole genome shotgun (WGS) entry which is preliminary data.</text>
</comment>
<dbReference type="InterPro" id="IPR006935">
    <property type="entry name" value="Helicase/UvrB_N"/>
</dbReference>
<dbReference type="EMBL" id="MTEI01000026">
    <property type="protein sequence ID" value="OQW85986.1"/>
    <property type="molecule type" value="Genomic_DNA"/>
</dbReference>
<proteinExistence type="predicted"/>
<dbReference type="SMART" id="SM00487">
    <property type="entry name" value="DEXDc"/>
    <property type="match status" value="1"/>
</dbReference>
<dbReference type="InterPro" id="IPR050742">
    <property type="entry name" value="Helicase_Restrict-Modif_Enz"/>
</dbReference>
<evidence type="ECO:0008006" key="5">
    <source>
        <dbReference type="Google" id="ProtNLM"/>
    </source>
</evidence>
<dbReference type="SMART" id="SM00490">
    <property type="entry name" value="HELICc"/>
    <property type="match status" value="1"/>
</dbReference>